<keyword evidence="3" id="KW-1185">Reference proteome</keyword>
<comment type="caution">
    <text evidence="2">The sequence shown here is derived from an EMBL/GenBank/DDBJ whole genome shotgun (WGS) entry which is preliminary data.</text>
</comment>
<gene>
    <name evidence="2" type="ORF">NDU88_003975</name>
</gene>
<feature type="domain" description="Myb/SANT-like DNA-binding" evidence="1">
    <location>
        <begin position="61"/>
        <end position="102"/>
    </location>
</feature>
<reference evidence="2" key="1">
    <citation type="journal article" date="2022" name="bioRxiv">
        <title>Sequencing and chromosome-scale assembly of the giantPleurodeles waltlgenome.</title>
        <authorList>
            <person name="Brown T."/>
            <person name="Elewa A."/>
            <person name="Iarovenko S."/>
            <person name="Subramanian E."/>
            <person name="Araus A.J."/>
            <person name="Petzold A."/>
            <person name="Susuki M."/>
            <person name="Suzuki K.-i.T."/>
            <person name="Hayashi T."/>
            <person name="Toyoda A."/>
            <person name="Oliveira C."/>
            <person name="Osipova E."/>
            <person name="Leigh N.D."/>
            <person name="Simon A."/>
            <person name="Yun M.H."/>
        </authorList>
    </citation>
    <scope>NUCLEOTIDE SEQUENCE</scope>
    <source>
        <strain evidence="2">20211129_DDA</strain>
        <tissue evidence="2">Liver</tissue>
    </source>
</reference>
<organism evidence="2 3">
    <name type="scientific">Pleurodeles waltl</name>
    <name type="common">Iberian ribbed newt</name>
    <dbReference type="NCBI Taxonomy" id="8319"/>
    <lineage>
        <taxon>Eukaryota</taxon>
        <taxon>Metazoa</taxon>
        <taxon>Chordata</taxon>
        <taxon>Craniata</taxon>
        <taxon>Vertebrata</taxon>
        <taxon>Euteleostomi</taxon>
        <taxon>Amphibia</taxon>
        <taxon>Batrachia</taxon>
        <taxon>Caudata</taxon>
        <taxon>Salamandroidea</taxon>
        <taxon>Salamandridae</taxon>
        <taxon>Pleurodelinae</taxon>
        <taxon>Pleurodeles</taxon>
    </lineage>
</organism>
<dbReference type="InterPro" id="IPR028002">
    <property type="entry name" value="Myb_DNA-bind_5"/>
</dbReference>
<protein>
    <recommendedName>
        <fullName evidence="1">Myb/SANT-like DNA-binding domain-containing protein</fullName>
    </recommendedName>
</protein>
<evidence type="ECO:0000313" key="3">
    <source>
        <dbReference type="Proteomes" id="UP001066276"/>
    </source>
</evidence>
<dbReference type="PANTHER" id="PTHR23098">
    <property type="entry name" value="AGAP001331-PA-RELATED"/>
    <property type="match status" value="1"/>
</dbReference>
<dbReference type="EMBL" id="JANPWB010000015">
    <property type="protein sequence ID" value="KAJ1090847.1"/>
    <property type="molecule type" value="Genomic_DNA"/>
</dbReference>
<dbReference type="Pfam" id="PF13873">
    <property type="entry name" value="Myb_DNA-bind_5"/>
    <property type="match status" value="2"/>
</dbReference>
<feature type="domain" description="Myb/SANT-like DNA-binding" evidence="1">
    <location>
        <begin position="2"/>
        <end position="59"/>
    </location>
</feature>
<sequence>MVDEILKVEPQIFGAQIQHTPIARKMELRQTIVNKVNAVGDNPRMRDDIRKRWNDLRGKVSAYQKRAFWQTIAREVQTLGVYNRQSTHCRKRWEDLRGWARMTCKAQLGKSSQRGRGARQALTSLMRRILAVAYPDLNGRLKAAQQPQGGEYQHHGMPL</sequence>
<dbReference type="GO" id="GO:0005634">
    <property type="term" value="C:nucleus"/>
    <property type="evidence" value="ECO:0007669"/>
    <property type="project" value="TreeGrafter"/>
</dbReference>
<name>A0AAV7LIJ4_PLEWA</name>
<dbReference type="Proteomes" id="UP001066276">
    <property type="component" value="Chromosome 11"/>
</dbReference>
<evidence type="ECO:0000259" key="1">
    <source>
        <dbReference type="Pfam" id="PF13873"/>
    </source>
</evidence>
<dbReference type="PANTHER" id="PTHR23098:SF16">
    <property type="entry name" value="REGULATORY PROTEIN ZESTE"/>
    <property type="match status" value="1"/>
</dbReference>
<proteinExistence type="predicted"/>
<evidence type="ECO:0000313" key="2">
    <source>
        <dbReference type="EMBL" id="KAJ1090847.1"/>
    </source>
</evidence>
<accession>A0AAV7LIJ4</accession>
<dbReference type="AlphaFoldDB" id="A0AAV7LIJ4"/>